<reference evidence="1" key="1">
    <citation type="submission" date="2022-09" db="EMBL/GenBank/DDBJ databases">
        <title>Actin cytoskeleton and complex cell architecture in an #Asgard archaeon.</title>
        <authorList>
            <person name="Ponce Toledo R.I."/>
            <person name="Schleper C."/>
            <person name="Rodrigues Oliveira T."/>
            <person name="Wollweber F."/>
            <person name="Xu J."/>
            <person name="Rittmann S."/>
            <person name="Klingl A."/>
            <person name="Pilhofer M."/>
        </authorList>
    </citation>
    <scope>NUCLEOTIDE SEQUENCE</scope>
    <source>
        <strain evidence="1">B-35</strain>
    </source>
</reference>
<dbReference type="Proteomes" id="UP001208689">
    <property type="component" value="Chromosome"/>
</dbReference>
<dbReference type="InterPro" id="IPR012675">
    <property type="entry name" value="Beta-grasp_dom_sf"/>
</dbReference>
<sequence>MGASFTLRVQFFANLREIIGIKETSINFSENQSVDDLLQILRKSYPNGEEFYQNVVDEANQNLQPYVKIIIDGRILFNNIALNTIISPDVKTILIFPPVGGG</sequence>
<keyword evidence="2" id="KW-1185">Reference proteome</keyword>
<dbReference type="EMBL" id="CP104013">
    <property type="protein sequence ID" value="UYP45944.1"/>
    <property type="molecule type" value="Genomic_DNA"/>
</dbReference>
<proteinExistence type="predicted"/>
<evidence type="ECO:0008006" key="3">
    <source>
        <dbReference type="Google" id="ProtNLM"/>
    </source>
</evidence>
<dbReference type="NCBIfam" id="TIGR01687">
    <property type="entry name" value="moaD_arch"/>
    <property type="match status" value="1"/>
</dbReference>
<dbReference type="InterPro" id="IPR016155">
    <property type="entry name" value="Mopterin_synth/thiamin_S_b"/>
</dbReference>
<evidence type="ECO:0000313" key="2">
    <source>
        <dbReference type="Proteomes" id="UP001208689"/>
    </source>
</evidence>
<evidence type="ECO:0000313" key="1">
    <source>
        <dbReference type="EMBL" id="UYP45944.1"/>
    </source>
</evidence>
<dbReference type="InterPro" id="IPR010038">
    <property type="entry name" value="MoaD_arc-typ"/>
</dbReference>
<protein>
    <recommendedName>
        <fullName evidence="3">MoaD/ThiS family protein</fullName>
    </recommendedName>
</protein>
<name>A0ABY6HU14_9ARCH</name>
<dbReference type="Pfam" id="PF02597">
    <property type="entry name" value="ThiS"/>
    <property type="match status" value="1"/>
</dbReference>
<accession>A0ABY6HU14</accession>
<dbReference type="InterPro" id="IPR003749">
    <property type="entry name" value="ThiS/MoaD-like"/>
</dbReference>
<dbReference type="Gene3D" id="3.10.20.30">
    <property type="match status" value="1"/>
</dbReference>
<organism evidence="1 2">
    <name type="scientific">Candidatus Lokiarchaeum ossiferum</name>
    <dbReference type="NCBI Taxonomy" id="2951803"/>
    <lineage>
        <taxon>Archaea</taxon>
        <taxon>Promethearchaeati</taxon>
        <taxon>Promethearchaeota</taxon>
        <taxon>Promethearchaeia</taxon>
        <taxon>Promethearchaeales</taxon>
        <taxon>Promethearchaeaceae</taxon>
        <taxon>Candidatus Lokiarchaeum</taxon>
    </lineage>
</organism>
<dbReference type="SUPFAM" id="SSF54285">
    <property type="entry name" value="MoaD/ThiS"/>
    <property type="match status" value="1"/>
</dbReference>
<gene>
    <name evidence="1" type="ORF">NEF87_002229</name>
</gene>